<dbReference type="PANTHER" id="PTHR43433">
    <property type="entry name" value="HYDROLASE, ALPHA/BETA FOLD FAMILY PROTEIN"/>
    <property type="match status" value="1"/>
</dbReference>
<comment type="caution">
    <text evidence="3">The sequence shown here is derived from an EMBL/GenBank/DDBJ whole genome shotgun (WGS) entry which is preliminary data.</text>
</comment>
<dbReference type="Pfam" id="PF08386">
    <property type="entry name" value="Abhydrolase_4"/>
    <property type="match status" value="1"/>
</dbReference>
<dbReference type="EMBL" id="RKLP01000003">
    <property type="protein sequence ID" value="RVW10013.1"/>
    <property type="molecule type" value="Genomic_DNA"/>
</dbReference>
<dbReference type="InterPro" id="IPR013595">
    <property type="entry name" value="Pept_S33_TAP-like_C"/>
</dbReference>
<evidence type="ECO:0000259" key="2">
    <source>
        <dbReference type="Pfam" id="PF08386"/>
    </source>
</evidence>
<reference evidence="3 4" key="1">
    <citation type="submission" date="2018-11" db="EMBL/GenBank/DDBJ databases">
        <title>Rhodococcus spongicola sp. nov. and Rhodococcus xishaensis sp. nov. from marine sponges.</title>
        <authorList>
            <person name="Li L."/>
            <person name="Lin H.W."/>
        </authorList>
    </citation>
    <scope>NUCLEOTIDE SEQUENCE [LARGE SCALE GENOMIC DNA]</scope>
    <source>
        <strain evidence="3 4">CCTCC AB2014297</strain>
    </source>
</reference>
<gene>
    <name evidence="3" type="ORF">EGT67_07210</name>
</gene>
<dbReference type="PRINTS" id="PR00111">
    <property type="entry name" value="ABHYDROLASE"/>
</dbReference>
<dbReference type="InterPro" id="IPR000073">
    <property type="entry name" value="AB_hydrolase_1"/>
</dbReference>
<dbReference type="InterPro" id="IPR029058">
    <property type="entry name" value="AB_hydrolase_fold"/>
</dbReference>
<dbReference type="GO" id="GO:0004806">
    <property type="term" value="F:triacylglycerol lipase activity"/>
    <property type="evidence" value="ECO:0007669"/>
    <property type="project" value="TreeGrafter"/>
</dbReference>
<feature type="domain" description="Peptidase S33 tripeptidyl aminopeptidase-like C-terminal" evidence="2">
    <location>
        <begin position="174"/>
        <end position="238"/>
    </location>
</feature>
<dbReference type="OrthoDB" id="495620at2"/>
<dbReference type="GO" id="GO:0046503">
    <property type="term" value="P:glycerolipid catabolic process"/>
    <property type="evidence" value="ECO:0007669"/>
    <property type="project" value="TreeGrafter"/>
</dbReference>
<dbReference type="Gene3D" id="3.40.50.1820">
    <property type="entry name" value="alpha/beta hydrolase"/>
    <property type="match status" value="1"/>
</dbReference>
<sequence length="238" mass="25244">MGFVETGGASLHYEVSGEGEPLVLLHGNSENLGYFAAQAPGFAQRYRVIALDTRAHGESTRGDGPLDFDRFADDVCVVLDALGVGSAHVLGYSDGGNTALTLALRRPDRVRSLIVNGANLDPHGLGWKFRVPATLAWLVAGPVAWLSPTLARKRELLGLMVLHPHIPADGLAAITVPTLVVVGERDPIPRRHTELIAHSIPGAELAIVPDAGHACAEERPAAFNAVVLDFLARAEAPR</sequence>
<evidence type="ECO:0000313" key="4">
    <source>
        <dbReference type="Proteomes" id="UP000286208"/>
    </source>
</evidence>
<dbReference type="SUPFAM" id="SSF53474">
    <property type="entry name" value="alpha/beta-Hydrolases"/>
    <property type="match status" value="1"/>
</dbReference>
<evidence type="ECO:0000313" key="3">
    <source>
        <dbReference type="EMBL" id="RVW10013.1"/>
    </source>
</evidence>
<dbReference type="Proteomes" id="UP000286208">
    <property type="component" value="Unassembled WGS sequence"/>
</dbReference>
<accession>A0A3S3ZWP1</accession>
<keyword evidence="4" id="KW-1185">Reference proteome</keyword>
<dbReference type="PANTHER" id="PTHR43433:SF5">
    <property type="entry name" value="AB HYDROLASE-1 DOMAIN-CONTAINING PROTEIN"/>
    <property type="match status" value="1"/>
</dbReference>
<feature type="domain" description="AB hydrolase-1" evidence="1">
    <location>
        <begin position="21"/>
        <end position="124"/>
    </location>
</feature>
<proteinExistence type="predicted"/>
<dbReference type="AlphaFoldDB" id="A0A3S3ZWP1"/>
<evidence type="ECO:0000259" key="1">
    <source>
        <dbReference type="Pfam" id="PF00561"/>
    </source>
</evidence>
<keyword evidence="3" id="KW-0378">Hydrolase</keyword>
<protein>
    <submittedName>
        <fullName evidence="3">Alpha/beta fold hydrolase</fullName>
    </submittedName>
</protein>
<dbReference type="RefSeq" id="WP_127915393.1">
    <property type="nucleotide sequence ID" value="NZ_RKLP01000003.1"/>
</dbReference>
<dbReference type="InterPro" id="IPR050471">
    <property type="entry name" value="AB_hydrolase"/>
</dbReference>
<name>A0A3S3ZWP1_9NOCA</name>
<organism evidence="3 4">
    <name type="scientific">Prescottella agglutinans</name>
    <dbReference type="NCBI Taxonomy" id="1644129"/>
    <lineage>
        <taxon>Bacteria</taxon>
        <taxon>Bacillati</taxon>
        <taxon>Actinomycetota</taxon>
        <taxon>Actinomycetes</taxon>
        <taxon>Mycobacteriales</taxon>
        <taxon>Nocardiaceae</taxon>
        <taxon>Prescottella</taxon>
    </lineage>
</organism>
<dbReference type="Pfam" id="PF00561">
    <property type="entry name" value="Abhydrolase_1"/>
    <property type="match status" value="1"/>
</dbReference>